<dbReference type="PANTHER" id="PTHR38599">
    <property type="entry name" value="CUPIN DOMAIN PROTEIN (AFU_ORTHOLOGUE AFUA_3G13620)"/>
    <property type="match status" value="1"/>
</dbReference>
<dbReference type="InterPro" id="IPR011051">
    <property type="entry name" value="RmlC_Cupin_sf"/>
</dbReference>
<protein>
    <submittedName>
        <fullName evidence="3">Cupin domain-containing protein</fullName>
    </submittedName>
</protein>
<organism evidence="3 4">
    <name type="scientific">Plastoroseomonas hellenica</name>
    <dbReference type="NCBI Taxonomy" id="2687306"/>
    <lineage>
        <taxon>Bacteria</taxon>
        <taxon>Pseudomonadati</taxon>
        <taxon>Pseudomonadota</taxon>
        <taxon>Alphaproteobacteria</taxon>
        <taxon>Acetobacterales</taxon>
        <taxon>Acetobacteraceae</taxon>
        <taxon>Plastoroseomonas</taxon>
    </lineage>
</organism>
<keyword evidence="1" id="KW-0732">Signal</keyword>
<dbReference type="CDD" id="cd02235">
    <property type="entry name" value="cupin_BLL4011-like"/>
    <property type="match status" value="1"/>
</dbReference>
<accession>A0ABS5ET54</accession>
<feature type="signal peptide" evidence="1">
    <location>
        <begin position="1"/>
        <end position="26"/>
    </location>
</feature>
<sequence>MRSRRFVIGCAVCAAVASLTATEAAAQATSGVTRTILQQTELPGGTHVVILVAAEVAPGAEVARHTHPGIESAYVLEGECTVQVAGSPDRVVGPGQGFQIPAETAHGVKNGPRATKLAITYTVEKGKPLASPA</sequence>
<evidence type="ECO:0000259" key="2">
    <source>
        <dbReference type="Pfam" id="PF07883"/>
    </source>
</evidence>
<dbReference type="InterPro" id="IPR014710">
    <property type="entry name" value="RmlC-like_jellyroll"/>
</dbReference>
<keyword evidence="4" id="KW-1185">Reference proteome</keyword>
<dbReference type="InterPro" id="IPR013096">
    <property type="entry name" value="Cupin_2"/>
</dbReference>
<dbReference type="Gene3D" id="2.60.120.10">
    <property type="entry name" value="Jelly Rolls"/>
    <property type="match status" value="1"/>
</dbReference>
<evidence type="ECO:0000313" key="4">
    <source>
        <dbReference type="Proteomes" id="UP001196870"/>
    </source>
</evidence>
<reference evidence="4" key="1">
    <citation type="journal article" date="2021" name="Syst. Appl. Microbiol.">
        <title>Roseomonas hellenica sp. nov., isolated from roots of wild-growing Alkanna tinctoria.</title>
        <authorList>
            <person name="Rat A."/>
            <person name="Naranjo H.D."/>
            <person name="Lebbe L."/>
            <person name="Cnockaert M."/>
            <person name="Krigas N."/>
            <person name="Grigoriadou K."/>
            <person name="Maloupa E."/>
            <person name="Willems A."/>
        </authorList>
    </citation>
    <scope>NUCLEOTIDE SEQUENCE [LARGE SCALE GENOMIC DNA]</scope>
    <source>
        <strain evidence="4">LMG 31523</strain>
    </source>
</reference>
<dbReference type="EMBL" id="JAAGBB010000002">
    <property type="protein sequence ID" value="MBR0663120.1"/>
    <property type="molecule type" value="Genomic_DNA"/>
</dbReference>
<dbReference type="SUPFAM" id="SSF51182">
    <property type="entry name" value="RmlC-like cupins"/>
    <property type="match status" value="1"/>
</dbReference>
<feature type="domain" description="Cupin type-2" evidence="2">
    <location>
        <begin position="55"/>
        <end position="110"/>
    </location>
</feature>
<comment type="caution">
    <text evidence="3">The sequence shown here is derived from an EMBL/GenBank/DDBJ whole genome shotgun (WGS) entry which is preliminary data.</text>
</comment>
<dbReference type="Pfam" id="PF07883">
    <property type="entry name" value="Cupin_2"/>
    <property type="match status" value="1"/>
</dbReference>
<feature type="chain" id="PRO_5046621858" evidence="1">
    <location>
        <begin position="27"/>
        <end position="133"/>
    </location>
</feature>
<evidence type="ECO:0000313" key="3">
    <source>
        <dbReference type="EMBL" id="MBR0663120.1"/>
    </source>
</evidence>
<proteinExistence type="predicted"/>
<evidence type="ECO:0000256" key="1">
    <source>
        <dbReference type="SAM" id="SignalP"/>
    </source>
</evidence>
<dbReference type="PANTHER" id="PTHR38599:SF1">
    <property type="entry name" value="CUPIN DOMAIN PROTEIN (AFU_ORTHOLOGUE AFUA_3G13620)"/>
    <property type="match status" value="1"/>
</dbReference>
<dbReference type="Proteomes" id="UP001196870">
    <property type="component" value="Unassembled WGS sequence"/>
</dbReference>
<gene>
    <name evidence="3" type="ORF">GXW71_02010</name>
</gene>
<dbReference type="RefSeq" id="WP_211850716.1">
    <property type="nucleotide sequence ID" value="NZ_JAAGBB010000002.1"/>
</dbReference>
<name>A0ABS5ET54_9PROT</name>